<dbReference type="Pfam" id="PF23636">
    <property type="entry name" value="DUF7144"/>
    <property type="match status" value="1"/>
</dbReference>
<dbReference type="RefSeq" id="WP_345366385.1">
    <property type="nucleotide sequence ID" value="NZ_BAABII010000016.1"/>
</dbReference>
<reference evidence="4 5" key="1">
    <citation type="submission" date="2024-08" db="EMBL/GenBank/DDBJ databases">
        <title>Genome mining of Saccharopolyspora cebuensis PGLac3 from Nigerian medicinal plant.</title>
        <authorList>
            <person name="Ezeobiora C.E."/>
            <person name="Igbokwe N.H."/>
            <person name="Amin D.H."/>
            <person name="Mendie U.E."/>
        </authorList>
    </citation>
    <scope>NUCLEOTIDE SEQUENCE [LARGE SCALE GENOMIC DNA]</scope>
    <source>
        <strain evidence="4 5">PGLac3</strain>
    </source>
</reference>
<evidence type="ECO:0000256" key="1">
    <source>
        <dbReference type="SAM" id="MobiDB-lite"/>
    </source>
</evidence>
<dbReference type="EMBL" id="JBGEHV010000007">
    <property type="protein sequence ID" value="MEY8038992.1"/>
    <property type="molecule type" value="Genomic_DNA"/>
</dbReference>
<comment type="caution">
    <text evidence="4">The sequence shown here is derived from an EMBL/GenBank/DDBJ whole genome shotgun (WGS) entry which is preliminary data.</text>
</comment>
<keyword evidence="5" id="KW-1185">Reference proteome</keyword>
<feature type="transmembrane region" description="Helical" evidence="2">
    <location>
        <begin position="148"/>
        <end position="166"/>
    </location>
</feature>
<feature type="compositionally biased region" description="Basic and acidic residues" evidence="1">
    <location>
        <begin position="25"/>
        <end position="38"/>
    </location>
</feature>
<gene>
    <name evidence="4" type="ORF">AB8O55_06255</name>
</gene>
<keyword evidence="2" id="KW-1133">Transmembrane helix</keyword>
<feature type="transmembrane region" description="Helical" evidence="2">
    <location>
        <begin position="55"/>
        <end position="79"/>
    </location>
</feature>
<evidence type="ECO:0000259" key="3">
    <source>
        <dbReference type="Pfam" id="PF23636"/>
    </source>
</evidence>
<sequence>MTRPESTPGHEQTAADTGRTGTTEQGDRGTRRESRQEEGAWAMSAPQRATSMSGWAAFGGSVLVLLGAFNVISALTSFFRPEYYLLGADELLIFNFTTWGWILGVLGVVQLAAGAAAMSGQTWARAVGVGLAAVCAIGHVAFLATFPILSTLIIAMSILVIYALMVPRRQPAG</sequence>
<feature type="transmembrane region" description="Helical" evidence="2">
    <location>
        <begin position="91"/>
        <end position="111"/>
    </location>
</feature>
<protein>
    <recommendedName>
        <fullName evidence="3">DUF7144 domain-containing protein</fullName>
    </recommendedName>
</protein>
<evidence type="ECO:0000313" key="5">
    <source>
        <dbReference type="Proteomes" id="UP001564626"/>
    </source>
</evidence>
<evidence type="ECO:0000256" key="2">
    <source>
        <dbReference type="SAM" id="Phobius"/>
    </source>
</evidence>
<feature type="transmembrane region" description="Helical" evidence="2">
    <location>
        <begin position="123"/>
        <end position="142"/>
    </location>
</feature>
<name>A0ABV4CG64_9PSEU</name>
<keyword evidence="2" id="KW-0472">Membrane</keyword>
<proteinExistence type="predicted"/>
<keyword evidence="2" id="KW-0812">Transmembrane</keyword>
<feature type="domain" description="DUF7144" evidence="3">
    <location>
        <begin position="55"/>
        <end position="168"/>
    </location>
</feature>
<dbReference type="Proteomes" id="UP001564626">
    <property type="component" value="Unassembled WGS sequence"/>
</dbReference>
<organism evidence="4 5">
    <name type="scientific">Saccharopolyspora cebuensis</name>
    <dbReference type="NCBI Taxonomy" id="418759"/>
    <lineage>
        <taxon>Bacteria</taxon>
        <taxon>Bacillati</taxon>
        <taxon>Actinomycetota</taxon>
        <taxon>Actinomycetes</taxon>
        <taxon>Pseudonocardiales</taxon>
        <taxon>Pseudonocardiaceae</taxon>
        <taxon>Saccharopolyspora</taxon>
    </lineage>
</organism>
<dbReference type="InterPro" id="IPR055568">
    <property type="entry name" value="DUF7144"/>
</dbReference>
<accession>A0ABV4CG64</accession>
<evidence type="ECO:0000313" key="4">
    <source>
        <dbReference type="EMBL" id="MEY8038992.1"/>
    </source>
</evidence>
<feature type="region of interest" description="Disordered" evidence="1">
    <location>
        <begin position="1"/>
        <end position="45"/>
    </location>
</feature>